<protein>
    <recommendedName>
        <fullName evidence="11">DNA polymerase III subunit gamma/tau</fullName>
        <ecNumber evidence="11">2.7.7.7</ecNumber>
    </recommendedName>
</protein>
<dbReference type="NCBIfam" id="TIGR02397">
    <property type="entry name" value="dnaX_nterm"/>
    <property type="match status" value="1"/>
</dbReference>
<dbReference type="EC" id="2.7.7.7" evidence="11"/>
<dbReference type="Pfam" id="PF22608">
    <property type="entry name" value="DNAX_ATPase_lid"/>
    <property type="match status" value="1"/>
</dbReference>
<comment type="function">
    <text evidence="11">DNA polymerase III is a complex, multichain enzyme responsible for most of the replicative synthesis in bacteria. This DNA polymerase also exhibits 3' to 5' exonuclease activity.</text>
</comment>
<keyword evidence="2 11" id="KW-0808">Transferase</keyword>
<dbReference type="SMART" id="SM00382">
    <property type="entry name" value="AAA"/>
    <property type="match status" value="1"/>
</dbReference>
<evidence type="ECO:0000256" key="8">
    <source>
        <dbReference type="ARBA" id="ARBA00022840"/>
    </source>
</evidence>
<dbReference type="InterPro" id="IPR050238">
    <property type="entry name" value="DNA_Rep/Repair_Clamp_Loader"/>
</dbReference>
<evidence type="ECO:0000313" key="13">
    <source>
        <dbReference type="EMBL" id="MBI2052402.1"/>
    </source>
</evidence>
<organism evidence="13 14">
    <name type="scientific">Candidatus Sungiibacteriota bacterium</name>
    <dbReference type="NCBI Taxonomy" id="2750080"/>
    <lineage>
        <taxon>Bacteria</taxon>
        <taxon>Candidatus Sungiibacteriota</taxon>
    </lineage>
</organism>
<evidence type="ECO:0000256" key="1">
    <source>
        <dbReference type="ARBA" id="ARBA00006360"/>
    </source>
</evidence>
<dbReference type="Pfam" id="PF12169">
    <property type="entry name" value="DNA_pol3_gamma3"/>
    <property type="match status" value="1"/>
</dbReference>
<evidence type="ECO:0000259" key="12">
    <source>
        <dbReference type="SMART" id="SM00382"/>
    </source>
</evidence>
<keyword evidence="4 11" id="KW-0235">DNA replication</keyword>
<dbReference type="GO" id="GO:0005524">
    <property type="term" value="F:ATP binding"/>
    <property type="evidence" value="ECO:0007669"/>
    <property type="project" value="UniProtKB-KW"/>
</dbReference>
<dbReference type="GO" id="GO:0003887">
    <property type="term" value="F:DNA-directed DNA polymerase activity"/>
    <property type="evidence" value="ECO:0007669"/>
    <property type="project" value="UniProtKB-KW"/>
</dbReference>
<dbReference type="InterPro" id="IPR008921">
    <property type="entry name" value="DNA_pol3_clamp-load_cplx_C"/>
</dbReference>
<comment type="caution">
    <text evidence="13">The sequence shown here is derived from an EMBL/GenBank/DDBJ whole genome shotgun (WGS) entry which is preliminary data.</text>
</comment>
<proteinExistence type="inferred from homology"/>
<dbReference type="GO" id="GO:0046872">
    <property type="term" value="F:metal ion binding"/>
    <property type="evidence" value="ECO:0007669"/>
    <property type="project" value="UniProtKB-KW"/>
</dbReference>
<dbReference type="Gene3D" id="1.20.272.10">
    <property type="match status" value="1"/>
</dbReference>
<dbReference type="InterPro" id="IPR022754">
    <property type="entry name" value="DNA_pol_III_gamma-3"/>
</dbReference>
<comment type="subunit">
    <text evidence="11">DNA polymerase III contains a core (composed of alpha, epsilon and theta chains) that associates with a tau subunit. This core dimerizes to form the POLIII' complex. PolIII' associates with the gamma complex (composed of gamma, delta, delta', psi and chi chains) and with the beta chain to form the complete DNA polymerase III complex.</text>
</comment>
<dbReference type="Gene3D" id="3.40.50.300">
    <property type="entry name" value="P-loop containing nucleotide triphosphate hydrolases"/>
    <property type="match status" value="1"/>
</dbReference>
<dbReference type="Pfam" id="PF13177">
    <property type="entry name" value="DNA_pol3_delta2"/>
    <property type="match status" value="1"/>
</dbReference>
<dbReference type="EMBL" id="JACOYY010000055">
    <property type="protein sequence ID" value="MBI2052402.1"/>
    <property type="molecule type" value="Genomic_DNA"/>
</dbReference>
<keyword evidence="3 11" id="KW-0548">Nucleotidyltransferase</keyword>
<evidence type="ECO:0000256" key="6">
    <source>
        <dbReference type="ARBA" id="ARBA00022741"/>
    </source>
</evidence>
<dbReference type="InterPro" id="IPR003593">
    <property type="entry name" value="AAA+_ATPase"/>
</dbReference>
<dbReference type="GO" id="GO:0006261">
    <property type="term" value="P:DNA-templated DNA replication"/>
    <property type="evidence" value="ECO:0007669"/>
    <property type="project" value="TreeGrafter"/>
</dbReference>
<accession>A0A9D6HSN5</accession>
<dbReference type="PANTHER" id="PTHR11669:SF0">
    <property type="entry name" value="PROTEIN STICHEL-LIKE 2"/>
    <property type="match status" value="1"/>
</dbReference>
<evidence type="ECO:0000256" key="7">
    <source>
        <dbReference type="ARBA" id="ARBA00022833"/>
    </source>
</evidence>
<evidence type="ECO:0000256" key="9">
    <source>
        <dbReference type="ARBA" id="ARBA00022932"/>
    </source>
</evidence>
<dbReference type="SUPFAM" id="SSF52540">
    <property type="entry name" value="P-loop containing nucleoside triphosphate hydrolases"/>
    <property type="match status" value="1"/>
</dbReference>
<evidence type="ECO:0000256" key="3">
    <source>
        <dbReference type="ARBA" id="ARBA00022695"/>
    </source>
</evidence>
<keyword evidence="5" id="KW-0479">Metal-binding</keyword>
<reference evidence="13" key="1">
    <citation type="submission" date="2020-07" db="EMBL/GenBank/DDBJ databases">
        <title>Huge and variable diversity of episymbiotic CPR bacteria and DPANN archaea in groundwater ecosystems.</title>
        <authorList>
            <person name="He C.Y."/>
            <person name="Keren R."/>
            <person name="Whittaker M."/>
            <person name="Farag I.F."/>
            <person name="Doudna J."/>
            <person name="Cate J.H.D."/>
            <person name="Banfield J.F."/>
        </authorList>
    </citation>
    <scope>NUCLEOTIDE SEQUENCE</scope>
    <source>
        <strain evidence="13">NC_groundwater_191_Ag_S-0.1um_45_8</strain>
    </source>
</reference>
<dbReference type="AlphaFoldDB" id="A0A9D6HSN5"/>
<name>A0A9D6HSN5_9BACT</name>
<dbReference type="CDD" id="cd18137">
    <property type="entry name" value="HLD_clamp_pol_III_gamma_tau"/>
    <property type="match status" value="1"/>
</dbReference>
<dbReference type="NCBIfam" id="NF004046">
    <property type="entry name" value="PRK05563.1"/>
    <property type="match status" value="1"/>
</dbReference>
<dbReference type="FunFam" id="1.10.8.60:FF:000013">
    <property type="entry name" value="DNA polymerase III subunit gamma/tau"/>
    <property type="match status" value="1"/>
</dbReference>
<evidence type="ECO:0000256" key="11">
    <source>
        <dbReference type="RuleBase" id="RU364063"/>
    </source>
</evidence>
<evidence type="ECO:0000256" key="4">
    <source>
        <dbReference type="ARBA" id="ARBA00022705"/>
    </source>
</evidence>
<dbReference type="GO" id="GO:0009360">
    <property type="term" value="C:DNA polymerase III complex"/>
    <property type="evidence" value="ECO:0007669"/>
    <property type="project" value="InterPro"/>
</dbReference>
<evidence type="ECO:0000256" key="10">
    <source>
        <dbReference type="ARBA" id="ARBA00049244"/>
    </source>
</evidence>
<sequence length="488" mass="54460">MENLVLYRKYRPQTFGEIMGQAHVVKTLQNSLAQNKIAHAYLLAGPRGSGKTTIARILSKSANCAARGNLSEPCNKCPSCADFNAGRSLDLIEIDAASNRGIDEIKNLRENVRFGPSSGRYKVYLIDEAHMLTKEAFNAFLKTLEEPPPHAIFILATTEAHRLPATIISRTQRFDFKRLSAAELEHRLKIVSEKENIQIEPEALRLIAHEADGSARDAEGMLGQVIAIGENKITLDQTEEVLGLFSNRKIKEFVGFLAAQDSVGALIWLHKTVEHGYDVNQFLKSLNHYLRKMMLMSLSPDLALKIKNELAEEDYKIMANQVKILPTPFVVALISGFSEAKKKLDYYPLPQMAVEVALINLLSDRSIPTIDSNLVEDSTIKISNSQFPISKQTSISNEQISKTNPDVLGLIQSKWAEIIKEVQPHNHSLSGFLLGMKPQEATASSLTLTTKYSFHRDRLSDLKNKKIIEDAVHKVAGHRLVLNCVLEK</sequence>
<dbReference type="Gene3D" id="1.10.8.60">
    <property type="match status" value="1"/>
</dbReference>
<feature type="domain" description="AAA+ ATPase" evidence="12">
    <location>
        <begin position="37"/>
        <end position="180"/>
    </location>
</feature>
<keyword evidence="8 11" id="KW-0067">ATP-binding</keyword>
<dbReference type="InterPro" id="IPR045085">
    <property type="entry name" value="HLD_clamp_pol_III_gamma_tau"/>
</dbReference>
<comment type="catalytic activity">
    <reaction evidence="10 11">
        <text>DNA(n) + a 2'-deoxyribonucleoside 5'-triphosphate = DNA(n+1) + diphosphate</text>
        <dbReference type="Rhea" id="RHEA:22508"/>
        <dbReference type="Rhea" id="RHEA-COMP:17339"/>
        <dbReference type="Rhea" id="RHEA-COMP:17340"/>
        <dbReference type="ChEBI" id="CHEBI:33019"/>
        <dbReference type="ChEBI" id="CHEBI:61560"/>
        <dbReference type="ChEBI" id="CHEBI:173112"/>
        <dbReference type="EC" id="2.7.7.7"/>
    </reaction>
</comment>
<dbReference type="GO" id="GO:0003677">
    <property type="term" value="F:DNA binding"/>
    <property type="evidence" value="ECO:0007669"/>
    <property type="project" value="InterPro"/>
</dbReference>
<dbReference type="InterPro" id="IPR027417">
    <property type="entry name" value="P-loop_NTPase"/>
</dbReference>
<gene>
    <name evidence="11 13" type="primary">dnaX</name>
    <name evidence="13" type="ORF">HYT38_01845</name>
</gene>
<evidence type="ECO:0000256" key="2">
    <source>
        <dbReference type="ARBA" id="ARBA00022679"/>
    </source>
</evidence>
<evidence type="ECO:0000313" key="14">
    <source>
        <dbReference type="Proteomes" id="UP000786662"/>
    </source>
</evidence>
<keyword evidence="6 11" id="KW-0547">Nucleotide-binding</keyword>
<dbReference type="InterPro" id="IPR012763">
    <property type="entry name" value="DNA_pol_III_sug/sutau_N"/>
</dbReference>
<keyword evidence="7" id="KW-0862">Zinc</keyword>
<dbReference type="Proteomes" id="UP000786662">
    <property type="component" value="Unassembled WGS sequence"/>
</dbReference>
<dbReference type="PANTHER" id="PTHR11669">
    <property type="entry name" value="REPLICATION FACTOR C / DNA POLYMERASE III GAMMA-TAU SUBUNIT"/>
    <property type="match status" value="1"/>
</dbReference>
<evidence type="ECO:0000256" key="5">
    <source>
        <dbReference type="ARBA" id="ARBA00022723"/>
    </source>
</evidence>
<comment type="similarity">
    <text evidence="1 11">Belongs to the DnaX/STICHEL family.</text>
</comment>
<dbReference type="FunFam" id="3.40.50.300:FF:000014">
    <property type="entry name" value="DNA polymerase III subunit gamma/tau"/>
    <property type="match status" value="1"/>
</dbReference>
<dbReference type="CDD" id="cd00009">
    <property type="entry name" value="AAA"/>
    <property type="match status" value="1"/>
</dbReference>
<dbReference type="SUPFAM" id="SSF48019">
    <property type="entry name" value="post-AAA+ oligomerization domain-like"/>
    <property type="match status" value="1"/>
</dbReference>
<keyword evidence="9 11" id="KW-0239">DNA-directed DNA polymerase</keyword>